<keyword evidence="2" id="KW-1185">Reference proteome</keyword>
<proteinExistence type="predicted"/>
<evidence type="ECO:0000313" key="2">
    <source>
        <dbReference type="Proteomes" id="UP000054477"/>
    </source>
</evidence>
<dbReference type="AlphaFoldDB" id="A0A0C9XHH0"/>
<dbReference type="EMBL" id="KN838751">
    <property type="protein sequence ID" value="KIJ95577.1"/>
    <property type="molecule type" value="Genomic_DNA"/>
</dbReference>
<sequence>MPAGAIWTADEETVFVDFLVDNKSEVGDGGKFKAPTFQWAANHIATFHECGPIKIAYNKQTTLVITVTAVFFMEEEA</sequence>
<dbReference type="OrthoDB" id="3186724at2759"/>
<protein>
    <submittedName>
        <fullName evidence="1">Uncharacterized protein</fullName>
    </submittedName>
</protein>
<dbReference type="Proteomes" id="UP000054477">
    <property type="component" value="Unassembled WGS sequence"/>
</dbReference>
<evidence type="ECO:0000313" key="1">
    <source>
        <dbReference type="EMBL" id="KIJ95577.1"/>
    </source>
</evidence>
<reference evidence="1 2" key="1">
    <citation type="submission" date="2014-04" db="EMBL/GenBank/DDBJ databases">
        <authorList>
            <consortium name="DOE Joint Genome Institute"/>
            <person name="Kuo A."/>
            <person name="Kohler A."/>
            <person name="Nagy L.G."/>
            <person name="Floudas D."/>
            <person name="Copeland A."/>
            <person name="Barry K.W."/>
            <person name="Cichocki N."/>
            <person name="Veneault-Fourrey C."/>
            <person name="LaButti K."/>
            <person name="Lindquist E.A."/>
            <person name="Lipzen A."/>
            <person name="Lundell T."/>
            <person name="Morin E."/>
            <person name="Murat C."/>
            <person name="Sun H."/>
            <person name="Tunlid A."/>
            <person name="Henrissat B."/>
            <person name="Grigoriev I.V."/>
            <person name="Hibbett D.S."/>
            <person name="Martin F."/>
            <person name="Nordberg H.P."/>
            <person name="Cantor M.N."/>
            <person name="Hua S.X."/>
        </authorList>
    </citation>
    <scope>NUCLEOTIDE SEQUENCE [LARGE SCALE GENOMIC DNA]</scope>
    <source>
        <strain evidence="1 2">LaAM-08-1</strain>
    </source>
</reference>
<gene>
    <name evidence="1" type="ORF">K443DRAFT_11292</name>
</gene>
<dbReference type="HOGENOM" id="CLU_082499_5_0_1"/>
<accession>A0A0C9XHH0</accession>
<reference evidence="2" key="2">
    <citation type="submission" date="2015-01" db="EMBL/GenBank/DDBJ databases">
        <title>Evolutionary Origins and Diversification of the Mycorrhizal Mutualists.</title>
        <authorList>
            <consortium name="DOE Joint Genome Institute"/>
            <consortium name="Mycorrhizal Genomics Consortium"/>
            <person name="Kohler A."/>
            <person name="Kuo A."/>
            <person name="Nagy L.G."/>
            <person name="Floudas D."/>
            <person name="Copeland A."/>
            <person name="Barry K.W."/>
            <person name="Cichocki N."/>
            <person name="Veneault-Fourrey C."/>
            <person name="LaButti K."/>
            <person name="Lindquist E.A."/>
            <person name="Lipzen A."/>
            <person name="Lundell T."/>
            <person name="Morin E."/>
            <person name="Murat C."/>
            <person name="Riley R."/>
            <person name="Ohm R."/>
            <person name="Sun H."/>
            <person name="Tunlid A."/>
            <person name="Henrissat B."/>
            <person name="Grigoriev I.V."/>
            <person name="Hibbett D.S."/>
            <person name="Martin F."/>
        </authorList>
    </citation>
    <scope>NUCLEOTIDE SEQUENCE [LARGE SCALE GENOMIC DNA]</scope>
    <source>
        <strain evidence="2">LaAM-08-1</strain>
    </source>
</reference>
<organism evidence="1 2">
    <name type="scientific">Laccaria amethystina LaAM-08-1</name>
    <dbReference type="NCBI Taxonomy" id="1095629"/>
    <lineage>
        <taxon>Eukaryota</taxon>
        <taxon>Fungi</taxon>
        <taxon>Dikarya</taxon>
        <taxon>Basidiomycota</taxon>
        <taxon>Agaricomycotina</taxon>
        <taxon>Agaricomycetes</taxon>
        <taxon>Agaricomycetidae</taxon>
        <taxon>Agaricales</taxon>
        <taxon>Agaricineae</taxon>
        <taxon>Hydnangiaceae</taxon>
        <taxon>Laccaria</taxon>
    </lineage>
</organism>
<name>A0A0C9XHH0_9AGAR</name>